<organism evidence="1 2">
    <name type="scientific">Rangifer tarandus platyrhynchus</name>
    <name type="common">Svalbard reindeer</name>
    <dbReference type="NCBI Taxonomy" id="3082113"/>
    <lineage>
        <taxon>Eukaryota</taxon>
        <taxon>Metazoa</taxon>
        <taxon>Chordata</taxon>
        <taxon>Craniata</taxon>
        <taxon>Vertebrata</taxon>
        <taxon>Euteleostomi</taxon>
        <taxon>Mammalia</taxon>
        <taxon>Eutheria</taxon>
        <taxon>Laurasiatheria</taxon>
        <taxon>Artiodactyla</taxon>
        <taxon>Ruminantia</taxon>
        <taxon>Pecora</taxon>
        <taxon>Cervidae</taxon>
        <taxon>Odocoileinae</taxon>
        <taxon>Rangifer</taxon>
    </lineage>
</organism>
<name>A0ACB0DY43_RANTA</name>
<gene>
    <name evidence="1" type="ORF">MRATA1EN3_LOCUS4392</name>
</gene>
<protein>
    <submittedName>
        <fullName evidence="1">Uncharacterized protein</fullName>
    </submittedName>
</protein>
<accession>A0ACB0DY43</accession>
<evidence type="ECO:0000313" key="1">
    <source>
        <dbReference type="EMBL" id="CAI9693179.1"/>
    </source>
</evidence>
<reference evidence="1" key="1">
    <citation type="submission" date="2023-05" db="EMBL/GenBank/DDBJ databases">
        <authorList>
            <consortium name="ELIXIR-Norway"/>
        </authorList>
    </citation>
    <scope>NUCLEOTIDE SEQUENCE</scope>
</reference>
<proteinExistence type="predicted"/>
<dbReference type="EMBL" id="OX596095">
    <property type="protein sequence ID" value="CAI9693179.1"/>
    <property type="molecule type" value="Genomic_DNA"/>
</dbReference>
<evidence type="ECO:0000313" key="2">
    <source>
        <dbReference type="Proteomes" id="UP001162501"/>
    </source>
</evidence>
<sequence length="131" mass="13311">MSARNIGGCRADVAESRRAVTAEPAVGACAPAEPPRRGSPLKSACFLPGKARSLARGPVLEGRLWQISLQGQRHRQASFIYSALSSLAGTGGHQCCPCPSACKSRAPSPASSRGPNARSLLASAGSSGTAP</sequence>
<dbReference type="Proteomes" id="UP001162501">
    <property type="component" value="Chromosome 11"/>
</dbReference>